<reference evidence="2 3" key="1">
    <citation type="journal article" date="2017" name="Int. J. Syst. Evol. Microbiol.">
        <title>Photobacterium alginatilyticum sp. nov., a marine bacterium isolated from bottom seawater.</title>
        <authorList>
            <person name="Wang X."/>
            <person name="Wang Y."/>
            <person name="Yang X."/>
            <person name="Sun H."/>
            <person name="Li B."/>
            <person name="Zhang X.H."/>
        </authorList>
    </citation>
    <scope>NUCLEOTIDE SEQUENCE [LARGE SCALE GENOMIC DNA]</scope>
    <source>
        <strain evidence="2 3">P03D4</strain>
    </source>
</reference>
<organism evidence="2 3">
    <name type="scientific">Photobacterium alginatilyticum</name>
    <dbReference type="NCBI Taxonomy" id="1775171"/>
    <lineage>
        <taxon>Bacteria</taxon>
        <taxon>Pseudomonadati</taxon>
        <taxon>Pseudomonadota</taxon>
        <taxon>Gammaproteobacteria</taxon>
        <taxon>Vibrionales</taxon>
        <taxon>Vibrionaceae</taxon>
        <taxon>Photobacterium</taxon>
    </lineage>
</organism>
<keyword evidence="3" id="KW-1185">Reference proteome</keyword>
<evidence type="ECO:0000313" key="2">
    <source>
        <dbReference type="EMBL" id="NBI53167.1"/>
    </source>
</evidence>
<dbReference type="EMBL" id="RSEJ01000010">
    <property type="protein sequence ID" value="NBI53167.1"/>
    <property type="molecule type" value="Genomic_DNA"/>
</dbReference>
<keyword evidence="1" id="KW-0732">Signal</keyword>
<dbReference type="Proteomes" id="UP000738517">
    <property type="component" value="Unassembled WGS sequence"/>
</dbReference>
<dbReference type="Pfam" id="PF11279">
    <property type="entry name" value="DUF3080"/>
    <property type="match status" value="1"/>
</dbReference>
<sequence>MLNKPFFFTIVVSALLTLAGCEFTTAEDSLENYNERLANVLEVSPSNKPDTDIPQLADIRDLLLPIEDIRIGLLDAYELRKCGLFHLIAERNSILGKVQDKTHRFRYELLFMDGLEHCLATLPQDADILPEIKELHQLKQQQLPVYLWNMLTTGEEWRKQLRIYHTPFGLTEYPGFAANHDAMRYLLFIHNTLQDGGTVPPKQVERLLDYQQQIYTHRYFGQLVYSLARSRDWLNASTHLLESNEANIICGANRNQQKAVYLTNVFHRFFAGNIQPYLAELDSQYSQIQAPLKVLLRPPSEVSPQFTPYYQSYIAGELHASFREAILNHVKFWQRTFKRCQLKLVTKNE</sequence>
<proteinExistence type="predicted"/>
<dbReference type="PROSITE" id="PS51257">
    <property type="entry name" value="PROKAR_LIPOPROTEIN"/>
    <property type="match status" value="1"/>
</dbReference>
<gene>
    <name evidence="2" type="ORF">EIZ48_11325</name>
</gene>
<evidence type="ECO:0000313" key="3">
    <source>
        <dbReference type="Proteomes" id="UP000738517"/>
    </source>
</evidence>
<dbReference type="RefSeq" id="WP_160651156.1">
    <property type="nucleotide sequence ID" value="NZ_RSEJ01000010.1"/>
</dbReference>
<comment type="caution">
    <text evidence="2">The sequence shown here is derived from an EMBL/GenBank/DDBJ whole genome shotgun (WGS) entry which is preliminary data.</text>
</comment>
<feature type="chain" id="PRO_5045853440" evidence="1">
    <location>
        <begin position="20"/>
        <end position="349"/>
    </location>
</feature>
<name>A0ABW9YH70_9GAMM</name>
<protein>
    <submittedName>
        <fullName evidence="2">DUF3080 domain-containing protein</fullName>
    </submittedName>
</protein>
<dbReference type="InterPro" id="IPR021431">
    <property type="entry name" value="DUF3080"/>
</dbReference>
<evidence type="ECO:0000256" key="1">
    <source>
        <dbReference type="SAM" id="SignalP"/>
    </source>
</evidence>
<accession>A0ABW9YH70</accession>
<feature type="signal peptide" evidence="1">
    <location>
        <begin position="1"/>
        <end position="19"/>
    </location>
</feature>